<comment type="caution">
    <text evidence="2">The sequence shown here is derived from an EMBL/GenBank/DDBJ whole genome shotgun (WGS) entry which is preliminary data.</text>
</comment>
<sequence length="158" mass="16913">MTVTGDLTIPLPDRPHFVAHLVVITRFLAALCWLGVVVTLEIMTSGALSLLVTPLILTAAAFWAARYRRGRIFSARPADSDRTGHEAMNVPRFAPGKAVMVPVYYAAVLSWACVAAVLFRGSNGAAVLVALPLLATLGAYMANKHLKRLLAETSAQEA</sequence>
<accession>A0ABN3AYQ8</accession>
<gene>
    <name evidence="2" type="ORF">GCM10009784_22500</name>
</gene>
<keyword evidence="1" id="KW-0812">Transmembrane</keyword>
<keyword evidence="3" id="KW-1185">Reference proteome</keyword>
<name>A0ABN3AYQ8_9MICC</name>
<keyword evidence="1" id="KW-1133">Transmembrane helix</keyword>
<feature type="transmembrane region" description="Helical" evidence="1">
    <location>
        <begin position="125"/>
        <end position="142"/>
    </location>
</feature>
<keyword evidence="1" id="KW-0472">Membrane</keyword>
<evidence type="ECO:0000256" key="1">
    <source>
        <dbReference type="SAM" id="Phobius"/>
    </source>
</evidence>
<feature type="transmembrane region" description="Helical" evidence="1">
    <location>
        <begin position="17"/>
        <end position="36"/>
    </location>
</feature>
<reference evidence="2 3" key="1">
    <citation type="journal article" date="2019" name="Int. J. Syst. Evol. Microbiol.">
        <title>The Global Catalogue of Microorganisms (GCM) 10K type strain sequencing project: providing services to taxonomists for standard genome sequencing and annotation.</title>
        <authorList>
            <consortium name="The Broad Institute Genomics Platform"/>
            <consortium name="The Broad Institute Genome Sequencing Center for Infectious Disease"/>
            <person name="Wu L."/>
            <person name="Ma J."/>
        </authorList>
    </citation>
    <scope>NUCLEOTIDE SEQUENCE [LARGE SCALE GENOMIC DNA]</scope>
    <source>
        <strain evidence="2 3">JCM 14917</strain>
    </source>
</reference>
<dbReference type="Proteomes" id="UP001500974">
    <property type="component" value="Unassembled WGS sequence"/>
</dbReference>
<feature type="transmembrane region" description="Helical" evidence="1">
    <location>
        <begin position="98"/>
        <end position="119"/>
    </location>
</feature>
<evidence type="ECO:0000313" key="3">
    <source>
        <dbReference type="Proteomes" id="UP001500974"/>
    </source>
</evidence>
<dbReference type="RefSeq" id="WP_346028329.1">
    <property type="nucleotide sequence ID" value="NZ_BAAAON010000002.1"/>
</dbReference>
<feature type="transmembrane region" description="Helical" evidence="1">
    <location>
        <begin position="42"/>
        <end position="65"/>
    </location>
</feature>
<protein>
    <submittedName>
        <fullName evidence="2">Uncharacterized protein</fullName>
    </submittedName>
</protein>
<dbReference type="EMBL" id="BAAAON010000002">
    <property type="protein sequence ID" value="GAA2176363.1"/>
    <property type="molecule type" value="Genomic_DNA"/>
</dbReference>
<organism evidence="2 3">
    <name type="scientific">Arthrobacter parietis</name>
    <dbReference type="NCBI Taxonomy" id="271434"/>
    <lineage>
        <taxon>Bacteria</taxon>
        <taxon>Bacillati</taxon>
        <taxon>Actinomycetota</taxon>
        <taxon>Actinomycetes</taxon>
        <taxon>Micrococcales</taxon>
        <taxon>Micrococcaceae</taxon>
        <taxon>Arthrobacter</taxon>
    </lineage>
</organism>
<evidence type="ECO:0000313" key="2">
    <source>
        <dbReference type="EMBL" id="GAA2176363.1"/>
    </source>
</evidence>
<proteinExistence type="predicted"/>